<gene>
    <name evidence="2" type="ORF">PCOR1329_LOCUS56032</name>
</gene>
<keyword evidence="1" id="KW-0812">Transmembrane</keyword>
<dbReference type="EMBL" id="CAUYUJ010016884">
    <property type="protein sequence ID" value="CAK0869778.1"/>
    <property type="molecule type" value="Genomic_DNA"/>
</dbReference>
<feature type="non-terminal residue" evidence="2">
    <location>
        <position position="513"/>
    </location>
</feature>
<comment type="caution">
    <text evidence="2">The sequence shown here is derived from an EMBL/GenBank/DDBJ whole genome shotgun (WGS) entry which is preliminary data.</text>
</comment>
<evidence type="ECO:0000313" key="3">
    <source>
        <dbReference type="Proteomes" id="UP001189429"/>
    </source>
</evidence>
<proteinExistence type="predicted"/>
<sequence length="513" mass="56514">MSTLEIKDVEMTLTGSFTAEVEVPLTEPYLISISNCQATAKVTSYQDVKTDAGWIYDVDFTGQLGRAIEDQIKKEIVEQFKKEVCGVDGLGKDLQKQMDSYINTTQAAAWHAAPDATTTRLDPNEAVHWKESLMFQWMRQFIADAEVNGLSWQGMLGPLFPRAPVSSRNGTGVCLFGSRSVACPLASPTSFDVKKRWDTADGGYIDLQIDHWTAIVREVDVHYFNMPTESPPNPDWLGVNASIGPLNLTFLVDIRIDSSAYSSTACIEKTVTAEIDIRHVAWDAFVLYDVPQDGYNELSLTQRYTPACLDAIATKFELTYLHLEMYIYNVHLEISPASNKTHTEHEARLVLSIEHLFNSLVVTAVNSNPEKINLLVESVVGPKLEAYVNDGGGLGGLLGSFGLGSGDGACPEESTPRVVFAVMRWTAAGAGGFCLAVTCIIFLKFFGSRGSWRDSLEATESGRRLGVCLARKPTTDLHWVIALPLLVLVCAILLVLSNTVKGRRVHERLPDER</sequence>
<keyword evidence="1" id="KW-1133">Transmembrane helix</keyword>
<feature type="transmembrane region" description="Helical" evidence="1">
    <location>
        <begin position="477"/>
        <end position="496"/>
    </location>
</feature>
<keyword evidence="3" id="KW-1185">Reference proteome</keyword>
<dbReference type="Proteomes" id="UP001189429">
    <property type="component" value="Unassembled WGS sequence"/>
</dbReference>
<organism evidence="2 3">
    <name type="scientific">Prorocentrum cordatum</name>
    <dbReference type="NCBI Taxonomy" id="2364126"/>
    <lineage>
        <taxon>Eukaryota</taxon>
        <taxon>Sar</taxon>
        <taxon>Alveolata</taxon>
        <taxon>Dinophyceae</taxon>
        <taxon>Prorocentrales</taxon>
        <taxon>Prorocentraceae</taxon>
        <taxon>Prorocentrum</taxon>
    </lineage>
</organism>
<keyword evidence="1" id="KW-0472">Membrane</keyword>
<protein>
    <submittedName>
        <fullName evidence="2">Uncharacterized protein</fullName>
    </submittedName>
</protein>
<evidence type="ECO:0000313" key="2">
    <source>
        <dbReference type="EMBL" id="CAK0869778.1"/>
    </source>
</evidence>
<name>A0ABN9VCW3_9DINO</name>
<evidence type="ECO:0000256" key="1">
    <source>
        <dbReference type="SAM" id="Phobius"/>
    </source>
</evidence>
<feature type="transmembrane region" description="Helical" evidence="1">
    <location>
        <begin position="425"/>
        <end position="446"/>
    </location>
</feature>
<reference evidence="2" key="1">
    <citation type="submission" date="2023-10" db="EMBL/GenBank/DDBJ databases">
        <authorList>
            <person name="Chen Y."/>
            <person name="Shah S."/>
            <person name="Dougan E. K."/>
            <person name="Thang M."/>
            <person name="Chan C."/>
        </authorList>
    </citation>
    <scope>NUCLEOTIDE SEQUENCE [LARGE SCALE GENOMIC DNA]</scope>
</reference>
<accession>A0ABN9VCW3</accession>